<gene>
    <name evidence="1" type="primary">g491</name>
    <name evidence="1" type="ORF">C2E20_0491</name>
</gene>
<reference evidence="1 2" key="1">
    <citation type="journal article" date="2018" name="Plant J.">
        <title>Genome sequences of Chlorella sorokiniana UTEX 1602 and Micractinium conductrix SAG 241.80: implications to maltose excretion by a green alga.</title>
        <authorList>
            <person name="Arriola M.B."/>
            <person name="Velmurugan N."/>
            <person name="Zhang Y."/>
            <person name="Plunkett M.H."/>
            <person name="Hondzo H."/>
            <person name="Barney B.M."/>
        </authorList>
    </citation>
    <scope>NUCLEOTIDE SEQUENCE [LARGE SCALE GENOMIC DNA]</scope>
    <source>
        <strain evidence="1 2">SAG 241.80</strain>
    </source>
</reference>
<accession>A0A2P6VPT1</accession>
<dbReference type="Proteomes" id="UP000239649">
    <property type="component" value="Unassembled WGS sequence"/>
</dbReference>
<keyword evidence="2" id="KW-1185">Reference proteome</keyword>
<protein>
    <submittedName>
        <fullName evidence="1">Lantibiotic dehydratase</fullName>
    </submittedName>
</protein>
<proteinExistence type="predicted"/>
<evidence type="ECO:0000313" key="2">
    <source>
        <dbReference type="Proteomes" id="UP000239649"/>
    </source>
</evidence>
<organism evidence="1 2">
    <name type="scientific">Micractinium conductrix</name>
    <dbReference type="NCBI Taxonomy" id="554055"/>
    <lineage>
        <taxon>Eukaryota</taxon>
        <taxon>Viridiplantae</taxon>
        <taxon>Chlorophyta</taxon>
        <taxon>core chlorophytes</taxon>
        <taxon>Trebouxiophyceae</taxon>
        <taxon>Chlorellales</taxon>
        <taxon>Chlorellaceae</taxon>
        <taxon>Chlorella clade</taxon>
        <taxon>Micractinium</taxon>
    </lineage>
</organism>
<dbReference type="OrthoDB" id="515461at2759"/>
<dbReference type="AlphaFoldDB" id="A0A2P6VPT1"/>
<dbReference type="EMBL" id="LHPF02000001">
    <property type="protein sequence ID" value="PSC76065.1"/>
    <property type="molecule type" value="Genomic_DNA"/>
</dbReference>
<comment type="caution">
    <text evidence="1">The sequence shown here is derived from an EMBL/GenBank/DDBJ whole genome shotgun (WGS) entry which is preliminary data.</text>
</comment>
<sequence length="113" mass="11463">MQPPQAPPQLAALGVQADAAAAAARRCLAEAGTAAGAAAALDAPLQPAEQAGFRRWFLPRFADCYAAEVEALQDSEPPIPAGVLLQCVRLAADGDALFSPALKRLVLSAGDAA</sequence>
<name>A0A2P6VPT1_9CHLO</name>
<evidence type="ECO:0000313" key="1">
    <source>
        <dbReference type="EMBL" id="PSC76065.1"/>
    </source>
</evidence>